<gene>
    <name evidence="1" type="ORF">FBY41_2915</name>
</gene>
<reference evidence="1 2" key="1">
    <citation type="submission" date="2019-06" db="EMBL/GenBank/DDBJ databases">
        <title>Genome sequencing of plant associated microbes to promote plant fitness in Sorghum bicolor and Oryza sativa.</title>
        <authorList>
            <person name="Coleman-Derr D."/>
        </authorList>
    </citation>
    <scope>NUCLEOTIDE SEQUENCE [LARGE SCALE GENOMIC DNA]</scope>
    <source>
        <strain evidence="1 2">KV-663</strain>
    </source>
</reference>
<accession>A0A543HX96</accession>
<organism evidence="1 2">
    <name type="scientific">Humibacillus xanthopallidus</name>
    <dbReference type="NCBI Taxonomy" id="412689"/>
    <lineage>
        <taxon>Bacteria</taxon>
        <taxon>Bacillati</taxon>
        <taxon>Actinomycetota</taxon>
        <taxon>Actinomycetes</taxon>
        <taxon>Micrococcales</taxon>
        <taxon>Intrasporangiaceae</taxon>
        <taxon>Humibacillus</taxon>
    </lineage>
</organism>
<dbReference type="RefSeq" id="WP_141844891.1">
    <property type="nucleotide sequence ID" value="NZ_VFPM01000002.1"/>
</dbReference>
<dbReference type="OrthoDB" id="4277148at2"/>
<dbReference type="AlphaFoldDB" id="A0A543HX96"/>
<evidence type="ECO:0000313" key="2">
    <source>
        <dbReference type="Proteomes" id="UP000316747"/>
    </source>
</evidence>
<proteinExistence type="predicted"/>
<dbReference type="Proteomes" id="UP000316747">
    <property type="component" value="Unassembled WGS sequence"/>
</dbReference>
<comment type="caution">
    <text evidence="1">The sequence shown here is derived from an EMBL/GenBank/DDBJ whole genome shotgun (WGS) entry which is preliminary data.</text>
</comment>
<sequence>MTGPDHERRALVEVEERLRRRFPQLDATVVEAAVRLAHAEMTGPVRDFVPLLVERAARDRLAFALRDTPVAAS</sequence>
<dbReference type="Gene3D" id="1.10.8.1060">
    <property type="entry name" value="Corynebacterium glutamicum thioredoxin-dependent arsenate reductase, N-terminal domain"/>
    <property type="match status" value="1"/>
</dbReference>
<protein>
    <submittedName>
        <fullName evidence="1">Uncharacterized protein</fullName>
    </submittedName>
</protein>
<name>A0A543HX96_9MICO</name>
<evidence type="ECO:0000313" key="1">
    <source>
        <dbReference type="EMBL" id="TQM62870.1"/>
    </source>
</evidence>
<dbReference type="NCBIfam" id="NF046112">
    <property type="entry name" value="MSMEG_6209_Nter"/>
    <property type="match status" value="1"/>
</dbReference>
<dbReference type="EMBL" id="VFPM01000002">
    <property type="protein sequence ID" value="TQM62870.1"/>
    <property type="molecule type" value="Genomic_DNA"/>
</dbReference>
<keyword evidence="2" id="KW-1185">Reference proteome</keyword>